<dbReference type="Proteomes" id="UP001630127">
    <property type="component" value="Unassembled WGS sequence"/>
</dbReference>
<sequence>MNRLKMAKGNGSSDELLEQAGFEEEKRMILGGEDDDDLEFDDMKEMDDILLEKLTTIDKKHGEKLAELNHIFGG</sequence>
<dbReference type="InterPro" id="IPR000851">
    <property type="entry name" value="Ribosomal_uS5"/>
</dbReference>
<gene>
    <name evidence="2" type="ORF">ACH5RR_016106</name>
</gene>
<protein>
    <submittedName>
        <fullName evidence="2">Uncharacterized protein</fullName>
    </submittedName>
</protein>
<comment type="caution">
    <text evidence="2">The sequence shown here is derived from an EMBL/GenBank/DDBJ whole genome shotgun (WGS) entry which is preliminary data.</text>
</comment>
<dbReference type="AlphaFoldDB" id="A0ABD2ZV12"/>
<keyword evidence="3" id="KW-1185">Reference proteome</keyword>
<accession>A0ABD2ZV12</accession>
<name>A0ABD2ZV12_9GENT</name>
<evidence type="ECO:0000256" key="1">
    <source>
        <dbReference type="ARBA" id="ARBA00022884"/>
    </source>
</evidence>
<dbReference type="EMBL" id="JBJUIK010000007">
    <property type="protein sequence ID" value="KAL3523272.1"/>
    <property type="molecule type" value="Genomic_DNA"/>
</dbReference>
<evidence type="ECO:0000313" key="2">
    <source>
        <dbReference type="EMBL" id="KAL3523272.1"/>
    </source>
</evidence>
<dbReference type="PANTHER" id="PTHR48432">
    <property type="entry name" value="S5 DRBM DOMAIN-CONTAINING PROTEIN"/>
    <property type="match status" value="1"/>
</dbReference>
<proteinExistence type="predicted"/>
<evidence type="ECO:0000313" key="3">
    <source>
        <dbReference type="Proteomes" id="UP001630127"/>
    </source>
</evidence>
<organism evidence="2 3">
    <name type="scientific">Cinchona calisaya</name>
    <dbReference type="NCBI Taxonomy" id="153742"/>
    <lineage>
        <taxon>Eukaryota</taxon>
        <taxon>Viridiplantae</taxon>
        <taxon>Streptophyta</taxon>
        <taxon>Embryophyta</taxon>
        <taxon>Tracheophyta</taxon>
        <taxon>Spermatophyta</taxon>
        <taxon>Magnoliopsida</taxon>
        <taxon>eudicotyledons</taxon>
        <taxon>Gunneridae</taxon>
        <taxon>Pentapetalae</taxon>
        <taxon>asterids</taxon>
        <taxon>lamiids</taxon>
        <taxon>Gentianales</taxon>
        <taxon>Rubiaceae</taxon>
        <taxon>Cinchonoideae</taxon>
        <taxon>Cinchoneae</taxon>
        <taxon>Cinchona</taxon>
    </lineage>
</organism>
<dbReference type="GO" id="GO:0003723">
    <property type="term" value="F:RNA binding"/>
    <property type="evidence" value="ECO:0007669"/>
    <property type="project" value="UniProtKB-KW"/>
</dbReference>
<dbReference type="PANTHER" id="PTHR48432:SF1">
    <property type="entry name" value="S5 DRBM DOMAIN-CONTAINING PROTEIN"/>
    <property type="match status" value="1"/>
</dbReference>
<keyword evidence="1" id="KW-0694">RNA-binding</keyword>
<reference evidence="2 3" key="1">
    <citation type="submission" date="2024-11" db="EMBL/GenBank/DDBJ databases">
        <title>A near-complete genome assembly of Cinchona calisaya.</title>
        <authorList>
            <person name="Lian D.C."/>
            <person name="Zhao X.W."/>
            <person name="Wei L."/>
        </authorList>
    </citation>
    <scope>NUCLEOTIDE SEQUENCE [LARGE SCALE GENOMIC DNA]</scope>
    <source>
        <tissue evidence="2">Nenye</tissue>
    </source>
</reference>